<keyword evidence="3" id="KW-0479">Metal-binding</keyword>
<sequence>MNQAIIPVIYPVTTEAEAIMTRSGRLERASLSQRYPMQGHPVQEYPVQSSNLSMNERPNFFISRPLVRAAGLLKGNSTTEIIDVNTLPQRNTSIIRNSVIEIIDIGDRLHCLNEPISSSYWLKMITLATDFQNANVLLMINNNGLILKTIREILPGEPLFMWFADCILNVLNIPFLTPANCNIQGQVYTCHICNSCFDYPNPLKLHLVLNCNQKDNSYIWTLLANKIVSSRRTRADLSFNQYSERSFTFKLNPLPVSRPKTLPVNIPSYSAQTNRSLRNDSPCSSNQLSPLSPSSNNPSPIPTYSLPTKILPSSSTYKSSVENLMNRRLVLRSYNTLMHQDRIMPYDVLPANAPAESEKKTDPAEVETRASEIGKCNEGYRCIFCNKIYSRKYGLRIHIRTHTGYKPLTCKVCEHRFGDPSNLNKHVRLHVTDDSRYKCDICGKVLVRRRDLERHKNSWHSEKNDGNVSDVGVNGAT</sequence>
<dbReference type="InterPro" id="IPR013087">
    <property type="entry name" value="Znf_C2H2_type"/>
</dbReference>
<evidence type="ECO:0000256" key="1">
    <source>
        <dbReference type="ARBA" id="ARBA00023015"/>
    </source>
</evidence>
<dbReference type="SMART" id="SM00355">
    <property type="entry name" value="ZnF_C2H2"/>
    <property type="match status" value="4"/>
</dbReference>
<keyword evidence="3" id="KW-0862">Zinc</keyword>
<dbReference type="PROSITE" id="PS50157">
    <property type="entry name" value="ZINC_FINGER_C2H2_2"/>
    <property type="match status" value="3"/>
</dbReference>
<dbReference type="AlphaFoldDB" id="A0AAV2NBN4"/>
<dbReference type="GO" id="GO:0008270">
    <property type="term" value="F:zinc ion binding"/>
    <property type="evidence" value="ECO:0007669"/>
    <property type="project" value="UniProtKB-KW"/>
</dbReference>
<dbReference type="Gene3D" id="2.170.270.10">
    <property type="entry name" value="SET domain"/>
    <property type="match status" value="1"/>
</dbReference>
<dbReference type="PANTHER" id="PTHR16515">
    <property type="entry name" value="PR DOMAIN ZINC FINGER PROTEIN"/>
    <property type="match status" value="1"/>
</dbReference>
<dbReference type="Gene3D" id="3.30.160.60">
    <property type="entry name" value="Classic Zinc Finger"/>
    <property type="match status" value="2"/>
</dbReference>
<protein>
    <recommendedName>
        <fullName evidence="5">C2H2-type domain-containing protein</fullName>
    </recommendedName>
</protein>
<feature type="domain" description="C2H2-type" evidence="5">
    <location>
        <begin position="380"/>
        <end position="407"/>
    </location>
</feature>
<organism evidence="6 7">
    <name type="scientific">Lasius platythorax</name>
    <dbReference type="NCBI Taxonomy" id="488582"/>
    <lineage>
        <taxon>Eukaryota</taxon>
        <taxon>Metazoa</taxon>
        <taxon>Ecdysozoa</taxon>
        <taxon>Arthropoda</taxon>
        <taxon>Hexapoda</taxon>
        <taxon>Insecta</taxon>
        <taxon>Pterygota</taxon>
        <taxon>Neoptera</taxon>
        <taxon>Endopterygota</taxon>
        <taxon>Hymenoptera</taxon>
        <taxon>Apocrita</taxon>
        <taxon>Aculeata</taxon>
        <taxon>Formicoidea</taxon>
        <taxon>Formicidae</taxon>
        <taxon>Formicinae</taxon>
        <taxon>Lasius</taxon>
        <taxon>Lasius</taxon>
    </lineage>
</organism>
<dbReference type="EMBL" id="OZ034835">
    <property type="protein sequence ID" value="CAL1677303.1"/>
    <property type="molecule type" value="Genomic_DNA"/>
</dbReference>
<feature type="region of interest" description="Disordered" evidence="4">
    <location>
        <begin position="457"/>
        <end position="477"/>
    </location>
</feature>
<keyword evidence="2" id="KW-0804">Transcription</keyword>
<dbReference type="GO" id="GO:0010468">
    <property type="term" value="P:regulation of gene expression"/>
    <property type="evidence" value="ECO:0007669"/>
    <property type="project" value="TreeGrafter"/>
</dbReference>
<dbReference type="PROSITE" id="PS00028">
    <property type="entry name" value="ZINC_FINGER_C2H2_1"/>
    <property type="match status" value="3"/>
</dbReference>
<dbReference type="PANTHER" id="PTHR16515:SF21">
    <property type="entry name" value="PR DOMAIN ZINC FINGER PROTEIN 13"/>
    <property type="match status" value="1"/>
</dbReference>
<gene>
    <name evidence="6" type="ORF">LPLAT_LOCUS3334</name>
</gene>
<evidence type="ECO:0000313" key="7">
    <source>
        <dbReference type="Proteomes" id="UP001497644"/>
    </source>
</evidence>
<evidence type="ECO:0000313" key="6">
    <source>
        <dbReference type="EMBL" id="CAL1677303.1"/>
    </source>
</evidence>
<keyword evidence="3" id="KW-0863">Zinc-finger</keyword>
<feature type="compositionally biased region" description="Low complexity" evidence="4">
    <location>
        <begin position="281"/>
        <end position="298"/>
    </location>
</feature>
<dbReference type="InterPro" id="IPR036236">
    <property type="entry name" value="Znf_C2H2_sf"/>
</dbReference>
<feature type="domain" description="C2H2-type" evidence="5">
    <location>
        <begin position="408"/>
        <end position="435"/>
    </location>
</feature>
<evidence type="ECO:0000256" key="2">
    <source>
        <dbReference type="ARBA" id="ARBA00023163"/>
    </source>
</evidence>
<keyword evidence="7" id="KW-1185">Reference proteome</keyword>
<dbReference type="Pfam" id="PF00096">
    <property type="entry name" value="zf-C2H2"/>
    <property type="match status" value="3"/>
</dbReference>
<dbReference type="InterPro" id="IPR046341">
    <property type="entry name" value="SET_dom_sf"/>
</dbReference>
<feature type="region of interest" description="Disordered" evidence="4">
    <location>
        <begin position="265"/>
        <end position="305"/>
    </location>
</feature>
<dbReference type="GO" id="GO:0005634">
    <property type="term" value="C:nucleus"/>
    <property type="evidence" value="ECO:0007669"/>
    <property type="project" value="TreeGrafter"/>
</dbReference>
<reference evidence="6" key="1">
    <citation type="submission" date="2024-04" db="EMBL/GenBank/DDBJ databases">
        <authorList>
            <consortium name="Molecular Ecology Group"/>
        </authorList>
    </citation>
    <scope>NUCLEOTIDE SEQUENCE</scope>
</reference>
<evidence type="ECO:0000256" key="3">
    <source>
        <dbReference type="PROSITE-ProRule" id="PRU00042"/>
    </source>
</evidence>
<evidence type="ECO:0000256" key="4">
    <source>
        <dbReference type="SAM" id="MobiDB-lite"/>
    </source>
</evidence>
<accession>A0AAV2NBN4</accession>
<proteinExistence type="predicted"/>
<dbReference type="SUPFAM" id="SSF57667">
    <property type="entry name" value="beta-beta-alpha zinc fingers"/>
    <property type="match status" value="2"/>
</dbReference>
<evidence type="ECO:0000259" key="5">
    <source>
        <dbReference type="PROSITE" id="PS50157"/>
    </source>
</evidence>
<feature type="compositionally biased region" description="Polar residues" evidence="4">
    <location>
        <begin position="267"/>
        <end position="276"/>
    </location>
</feature>
<keyword evidence="1" id="KW-0805">Transcription regulation</keyword>
<dbReference type="InterPro" id="IPR050331">
    <property type="entry name" value="Zinc_finger"/>
</dbReference>
<name>A0AAV2NBN4_9HYME</name>
<dbReference type="FunFam" id="3.30.160.60:FF:000616">
    <property type="entry name" value="PR domain zinc finger protein 13"/>
    <property type="match status" value="1"/>
</dbReference>
<dbReference type="Proteomes" id="UP001497644">
    <property type="component" value="Chromosome 12"/>
</dbReference>
<feature type="domain" description="C2H2-type" evidence="5">
    <location>
        <begin position="437"/>
        <end position="465"/>
    </location>
</feature>